<evidence type="ECO:0000313" key="1">
    <source>
        <dbReference type="EMBL" id="KAG0551291.1"/>
    </source>
</evidence>
<dbReference type="Proteomes" id="UP000807115">
    <property type="component" value="Chromosome 1"/>
</dbReference>
<reference evidence="1" key="2">
    <citation type="submission" date="2020-10" db="EMBL/GenBank/DDBJ databases">
        <authorList>
            <person name="Cooper E.A."/>
            <person name="Brenton Z.W."/>
            <person name="Flinn B.S."/>
            <person name="Jenkins J."/>
            <person name="Shu S."/>
            <person name="Flowers D."/>
            <person name="Luo F."/>
            <person name="Wang Y."/>
            <person name="Xia P."/>
            <person name="Barry K."/>
            <person name="Daum C."/>
            <person name="Lipzen A."/>
            <person name="Yoshinaga Y."/>
            <person name="Schmutz J."/>
            <person name="Saski C."/>
            <person name="Vermerris W."/>
            <person name="Kresovich S."/>
        </authorList>
    </citation>
    <scope>NUCLEOTIDE SEQUENCE</scope>
</reference>
<comment type="caution">
    <text evidence="1">The sequence shown here is derived from an EMBL/GenBank/DDBJ whole genome shotgun (WGS) entry which is preliminary data.</text>
</comment>
<gene>
    <name evidence="1" type="ORF">BDA96_01G410700</name>
</gene>
<dbReference type="EMBL" id="CM027680">
    <property type="protein sequence ID" value="KAG0551291.1"/>
    <property type="molecule type" value="Genomic_DNA"/>
</dbReference>
<name>A0A921V2X9_SORBI</name>
<proteinExistence type="predicted"/>
<organism evidence="1 2">
    <name type="scientific">Sorghum bicolor</name>
    <name type="common">Sorghum</name>
    <name type="synonym">Sorghum vulgare</name>
    <dbReference type="NCBI Taxonomy" id="4558"/>
    <lineage>
        <taxon>Eukaryota</taxon>
        <taxon>Viridiplantae</taxon>
        <taxon>Streptophyta</taxon>
        <taxon>Embryophyta</taxon>
        <taxon>Tracheophyta</taxon>
        <taxon>Spermatophyta</taxon>
        <taxon>Magnoliopsida</taxon>
        <taxon>Liliopsida</taxon>
        <taxon>Poales</taxon>
        <taxon>Poaceae</taxon>
        <taxon>PACMAD clade</taxon>
        <taxon>Panicoideae</taxon>
        <taxon>Andropogonodae</taxon>
        <taxon>Andropogoneae</taxon>
        <taxon>Sorghinae</taxon>
        <taxon>Sorghum</taxon>
    </lineage>
</organism>
<reference evidence="1" key="1">
    <citation type="journal article" date="2019" name="BMC Genomics">
        <title>A new reference genome for Sorghum bicolor reveals high levels of sequence similarity between sweet and grain genotypes: implications for the genetics of sugar metabolism.</title>
        <authorList>
            <person name="Cooper E.A."/>
            <person name="Brenton Z.W."/>
            <person name="Flinn B.S."/>
            <person name="Jenkins J."/>
            <person name="Shu S."/>
            <person name="Flowers D."/>
            <person name="Luo F."/>
            <person name="Wang Y."/>
            <person name="Xia P."/>
            <person name="Barry K."/>
            <person name="Daum C."/>
            <person name="Lipzen A."/>
            <person name="Yoshinaga Y."/>
            <person name="Schmutz J."/>
            <person name="Saski C."/>
            <person name="Vermerris W."/>
            <person name="Kresovich S."/>
        </authorList>
    </citation>
    <scope>NUCLEOTIDE SEQUENCE</scope>
</reference>
<dbReference type="AlphaFoldDB" id="A0A921V2X9"/>
<evidence type="ECO:0000313" key="2">
    <source>
        <dbReference type="Proteomes" id="UP000807115"/>
    </source>
</evidence>
<accession>A0A921V2X9</accession>
<protein>
    <submittedName>
        <fullName evidence="1">Uncharacterized protein</fullName>
    </submittedName>
</protein>
<sequence length="80" mass="8860">MDGGLELGLRFPSPLLHFLWSRSTLLSVTTHDRCLVLQWRPSACLVGNICTVRPRRGALRNANSDPLKLAPSVVIQTYCA</sequence>